<sequence>MGCGDNRTRELTFGETARRLRGRKTEEMRRKWEGRTPLAPAVALLKPVSHPYRLSFSFPSVHVPTASVCTSSAAQGWARWEWYCRWVDSPRG</sequence>
<dbReference type="AlphaFoldDB" id="A0AA38IJ52"/>
<reference evidence="1" key="1">
    <citation type="journal article" date="2023" name="G3 (Bethesda)">
        <title>Whole genome assemblies of Zophobas morio and Tenebrio molitor.</title>
        <authorList>
            <person name="Kaur S."/>
            <person name="Stinson S.A."/>
            <person name="diCenzo G.C."/>
        </authorList>
    </citation>
    <scope>NUCLEOTIDE SEQUENCE</scope>
    <source>
        <strain evidence="1">QUZm001</strain>
    </source>
</reference>
<keyword evidence="2" id="KW-1185">Reference proteome</keyword>
<evidence type="ECO:0000313" key="1">
    <source>
        <dbReference type="EMBL" id="KAJ3657737.1"/>
    </source>
</evidence>
<comment type="caution">
    <text evidence="1">The sequence shown here is derived from an EMBL/GenBank/DDBJ whole genome shotgun (WGS) entry which is preliminary data.</text>
</comment>
<dbReference type="Proteomes" id="UP001168821">
    <property type="component" value="Unassembled WGS sequence"/>
</dbReference>
<proteinExistence type="predicted"/>
<protein>
    <submittedName>
        <fullName evidence="1">Uncharacterized protein</fullName>
    </submittedName>
</protein>
<name>A0AA38IJ52_9CUCU</name>
<evidence type="ECO:0000313" key="2">
    <source>
        <dbReference type="Proteomes" id="UP001168821"/>
    </source>
</evidence>
<accession>A0AA38IJ52</accession>
<organism evidence="1 2">
    <name type="scientific">Zophobas morio</name>
    <dbReference type="NCBI Taxonomy" id="2755281"/>
    <lineage>
        <taxon>Eukaryota</taxon>
        <taxon>Metazoa</taxon>
        <taxon>Ecdysozoa</taxon>
        <taxon>Arthropoda</taxon>
        <taxon>Hexapoda</taxon>
        <taxon>Insecta</taxon>
        <taxon>Pterygota</taxon>
        <taxon>Neoptera</taxon>
        <taxon>Endopterygota</taxon>
        <taxon>Coleoptera</taxon>
        <taxon>Polyphaga</taxon>
        <taxon>Cucujiformia</taxon>
        <taxon>Tenebrionidae</taxon>
        <taxon>Zophobas</taxon>
    </lineage>
</organism>
<dbReference type="EMBL" id="JALNTZ010000003">
    <property type="protein sequence ID" value="KAJ3657737.1"/>
    <property type="molecule type" value="Genomic_DNA"/>
</dbReference>
<gene>
    <name evidence="1" type="ORF">Zmor_009521</name>
</gene>